<sequence>MSFPTFPDILKTSTSDGVKTLNSGAWLVSYEPLNSSSSLKYDGTIRIENTTNGRTSSGDLYKRPKSSTSTPNQSSSNSPPSPANGIPIQSRATYRYYIRVTKITENNAKNTFELEFELFRFNRINNNEFAFTQEPIDSGYIATLEWTKAPASHPNPEEYAMGSVKLASTGKEVARMTMGRVSDRYRKISVEIDNVSGSEQPLNNGVTGSGRQDWETVFDRVGLECELIQSNRDIPESSPDGVWTDAALHSAMLRHRKRVNLDQDWRYYVLSAKRSNKSVFGIMFDAFGTDSNNIAREGIFVCSHVTAGGPAWPTANSMRFGEITPAFFRTSLHELGHAFGLLHNDDGLDGFSPVLDGSFMNKTSAMLQRSSPQDTLMSKIKWNYSDLNLYQLRHWPDVFIRPGGVNFASATNVNPPIAAQDEAVTIPGLTLAIDPLQGHEELPLGAPVRVDLKLTNNGTSNVLVPADIGLKSNELAGTITDGTGYARGFQSIFCYEGLDEQKDLAPGESLTSSLTLLRGAQGALFPVPGISTIDIKLSWRVKTTRGSASVKGSTTIKINPPANDSHAAAAQKLMDTPDAHLVLVLGGDYLKEGIAAIGGALEDETLCPYFASVEAKRIAKPFPGQKADLERAAELVRGPGVVMSDAEKVKLEKWGYEFKN</sequence>
<keyword evidence="3" id="KW-1185">Reference proteome</keyword>
<dbReference type="OrthoDB" id="406838at2759"/>
<dbReference type="AlphaFoldDB" id="A0A1E1K334"/>
<evidence type="ECO:0000256" key="1">
    <source>
        <dbReference type="SAM" id="MobiDB-lite"/>
    </source>
</evidence>
<reference evidence="3" key="1">
    <citation type="submission" date="2016-03" db="EMBL/GenBank/DDBJ databases">
        <authorList>
            <person name="Guldener U."/>
        </authorList>
    </citation>
    <scope>NUCLEOTIDE SEQUENCE [LARGE SCALE GENOMIC DNA]</scope>
    <source>
        <strain evidence="3">04CH-RAC-A.6.1</strain>
    </source>
</reference>
<name>A0A1E1K334_9HELO</name>
<dbReference type="Proteomes" id="UP000178912">
    <property type="component" value="Unassembled WGS sequence"/>
</dbReference>
<evidence type="ECO:0000313" key="3">
    <source>
        <dbReference type="Proteomes" id="UP000178912"/>
    </source>
</evidence>
<gene>
    <name evidence="2" type="ORF">RAG0_03155</name>
</gene>
<feature type="compositionally biased region" description="Low complexity" evidence="1">
    <location>
        <begin position="66"/>
        <end position="78"/>
    </location>
</feature>
<proteinExistence type="predicted"/>
<protein>
    <submittedName>
        <fullName evidence="2">Uncharacterized protein</fullName>
    </submittedName>
</protein>
<organism evidence="2 3">
    <name type="scientific">Rhynchosporium agropyri</name>
    <dbReference type="NCBI Taxonomy" id="914238"/>
    <lineage>
        <taxon>Eukaryota</taxon>
        <taxon>Fungi</taxon>
        <taxon>Dikarya</taxon>
        <taxon>Ascomycota</taxon>
        <taxon>Pezizomycotina</taxon>
        <taxon>Leotiomycetes</taxon>
        <taxon>Helotiales</taxon>
        <taxon>Ploettnerulaceae</taxon>
        <taxon>Rhynchosporium</taxon>
    </lineage>
</organism>
<feature type="region of interest" description="Disordered" evidence="1">
    <location>
        <begin position="49"/>
        <end position="87"/>
    </location>
</feature>
<dbReference type="SUPFAM" id="SSF55486">
    <property type="entry name" value="Metalloproteases ('zincins'), catalytic domain"/>
    <property type="match status" value="2"/>
</dbReference>
<accession>A0A1E1K334</accession>
<feature type="compositionally biased region" description="Polar residues" evidence="1">
    <location>
        <begin position="49"/>
        <end position="58"/>
    </location>
</feature>
<dbReference type="EMBL" id="FJUX01000012">
    <property type="protein sequence ID" value="CZS92546.1"/>
    <property type="molecule type" value="Genomic_DNA"/>
</dbReference>
<evidence type="ECO:0000313" key="2">
    <source>
        <dbReference type="EMBL" id="CZS92546.1"/>
    </source>
</evidence>